<dbReference type="RefSeq" id="WP_160738684.1">
    <property type="nucleotide sequence ID" value="NZ_WTYQ01000002.1"/>
</dbReference>
<dbReference type="Pfam" id="PF06995">
    <property type="entry name" value="Phage_P2_GpU"/>
    <property type="match status" value="1"/>
</dbReference>
<evidence type="ECO:0000313" key="2">
    <source>
        <dbReference type="Proteomes" id="UP000460561"/>
    </source>
</evidence>
<dbReference type="InterPro" id="IPR009734">
    <property type="entry name" value="Myoviridae_GpU"/>
</dbReference>
<keyword evidence="2" id="KW-1185">Reference proteome</keyword>
<protein>
    <submittedName>
        <fullName evidence="1">Oxidoreductase</fullName>
    </submittedName>
</protein>
<reference evidence="1 2" key="1">
    <citation type="submission" date="2019-12" db="EMBL/GenBank/DDBJ databases">
        <title>Genomic-based taxomic classification of the family Erythrobacteraceae.</title>
        <authorList>
            <person name="Xu L."/>
        </authorList>
    </citation>
    <scope>NUCLEOTIDE SEQUENCE [LARGE SCALE GENOMIC DNA]</scope>
    <source>
        <strain evidence="1 2">DSM 18604</strain>
    </source>
</reference>
<dbReference type="Proteomes" id="UP000460561">
    <property type="component" value="Unassembled WGS sequence"/>
</dbReference>
<name>A0A845A569_9SPHN</name>
<organism evidence="1 2">
    <name type="scientific">Altericroceibacterium indicum</name>
    <dbReference type="NCBI Taxonomy" id="374177"/>
    <lineage>
        <taxon>Bacteria</taxon>
        <taxon>Pseudomonadati</taxon>
        <taxon>Pseudomonadota</taxon>
        <taxon>Alphaproteobacteria</taxon>
        <taxon>Sphingomonadales</taxon>
        <taxon>Erythrobacteraceae</taxon>
        <taxon>Altericroceibacterium</taxon>
    </lineage>
</organism>
<dbReference type="AlphaFoldDB" id="A0A845A569"/>
<proteinExistence type="predicted"/>
<gene>
    <name evidence="1" type="ORF">GRI39_05270</name>
</gene>
<evidence type="ECO:0000313" key="1">
    <source>
        <dbReference type="EMBL" id="MXP25452.1"/>
    </source>
</evidence>
<comment type="caution">
    <text evidence="1">The sequence shown here is derived from an EMBL/GenBank/DDBJ whole genome shotgun (WGS) entry which is preliminary data.</text>
</comment>
<dbReference type="EMBL" id="WTYQ01000002">
    <property type="protein sequence ID" value="MXP25452.1"/>
    <property type="molecule type" value="Genomic_DNA"/>
</dbReference>
<dbReference type="OrthoDB" id="1550902at2"/>
<sequence>MLMTLDMFVFETGTLPYQELRRRSEWRYGEGERYGVRPASQFLGPSTETVEVTGKLYPGENIGSYSSTETIRTMADKGEAYTLTSGYGEILGTFFIRSLEVTQSLFFVDGAPRASDFTLSLERADG</sequence>
<accession>A0A845A569</accession>